<comment type="caution">
    <text evidence="3">The sequence shown here is derived from an EMBL/GenBank/DDBJ whole genome shotgun (WGS) entry which is preliminary data.</text>
</comment>
<accession>A0A2N4U447</accession>
<dbReference type="InterPro" id="IPR036291">
    <property type="entry name" value="NAD(P)-bd_dom_sf"/>
</dbReference>
<feature type="transmembrane region" description="Helical" evidence="1">
    <location>
        <begin position="307"/>
        <end position="328"/>
    </location>
</feature>
<dbReference type="Pfam" id="PF01370">
    <property type="entry name" value="Epimerase"/>
    <property type="match status" value="1"/>
</dbReference>
<name>A0A2N4U447_9BURK</name>
<evidence type="ECO:0000313" key="3">
    <source>
        <dbReference type="EMBL" id="PLC49773.1"/>
    </source>
</evidence>
<keyword evidence="1" id="KW-0472">Membrane</keyword>
<dbReference type="CDD" id="cd05271">
    <property type="entry name" value="NDUFA9_like_SDR_a"/>
    <property type="match status" value="1"/>
</dbReference>
<gene>
    <name evidence="3" type="ORF">CR159_10795</name>
</gene>
<evidence type="ECO:0000256" key="1">
    <source>
        <dbReference type="SAM" id="Phobius"/>
    </source>
</evidence>
<organism evidence="3 4">
    <name type="scientific">Pollutimonas subterranea</name>
    <dbReference type="NCBI Taxonomy" id="2045210"/>
    <lineage>
        <taxon>Bacteria</taxon>
        <taxon>Pseudomonadati</taxon>
        <taxon>Pseudomonadota</taxon>
        <taxon>Betaproteobacteria</taxon>
        <taxon>Burkholderiales</taxon>
        <taxon>Alcaligenaceae</taxon>
        <taxon>Pollutimonas</taxon>
    </lineage>
</organism>
<dbReference type="PANTHER" id="PTHR12126">
    <property type="entry name" value="NADH-UBIQUINONE OXIDOREDUCTASE 39 KDA SUBUNIT-RELATED"/>
    <property type="match status" value="1"/>
</dbReference>
<dbReference type="EMBL" id="PDNW01000008">
    <property type="protein sequence ID" value="PLC49773.1"/>
    <property type="molecule type" value="Genomic_DNA"/>
</dbReference>
<dbReference type="AlphaFoldDB" id="A0A2N4U447"/>
<dbReference type="GO" id="GO:0044877">
    <property type="term" value="F:protein-containing complex binding"/>
    <property type="evidence" value="ECO:0007669"/>
    <property type="project" value="TreeGrafter"/>
</dbReference>
<dbReference type="InterPro" id="IPR025695">
    <property type="entry name" value="DoxX-like"/>
</dbReference>
<keyword evidence="1" id="KW-0812">Transmembrane</keyword>
<dbReference type="SUPFAM" id="SSF51735">
    <property type="entry name" value="NAD(P)-binding Rossmann-fold domains"/>
    <property type="match status" value="1"/>
</dbReference>
<dbReference type="PANTHER" id="PTHR12126:SF11">
    <property type="entry name" value="NADH DEHYDROGENASE [UBIQUINONE] 1 ALPHA SUBCOMPLEX SUBUNIT 9, MITOCHONDRIAL"/>
    <property type="match status" value="1"/>
</dbReference>
<keyword evidence="1" id="KW-1133">Transmembrane helix</keyword>
<dbReference type="OrthoDB" id="5292533at2"/>
<evidence type="ECO:0000259" key="2">
    <source>
        <dbReference type="Pfam" id="PF01370"/>
    </source>
</evidence>
<dbReference type="InterPro" id="IPR051207">
    <property type="entry name" value="ComplexI_NDUFA9_subunit"/>
</dbReference>
<dbReference type="RefSeq" id="WP_102073968.1">
    <property type="nucleotide sequence ID" value="NZ_PDNW01000008.1"/>
</dbReference>
<dbReference type="Proteomes" id="UP000234190">
    <property type="component" value="Unassembled WGS sequence"/>
</dbReference>
<dbReference type="Gene3D" id="3.40.50.720">
    <property type="entry name" value="NAD(P)-binding Rossmann-like Domain"/>
    <property type="match status" value="1"/>
</dbReference>
<feature type="transmembrane region" description="Helical" evidence="1">
    <location>
        <begin position="348"/>
        <end position="369"/>
    </location>
</feature>
<protein>
    <submittedName>
        <fullName evidence="3">Short chain dehydrogenase</fullName>
    </submittedName>
</protein>
<dbReference type="InterPro" id="IPR001509">
    <property type="entry name" value="Epimerase_deHydtase"/>
</dbReference>
<proteinExistence type="predicted"/>
<sequence>MKILLTGASGFIGRNLVNALLPAGHTVVCALRSPPKTSSHANVSYIGIDFNEAVTPGAWSMALEGVDVVINAVGILRETPEQSFDLIHRAAPTALFSAAAEAGVKHIVQISALGADENAHSGYHLSKKAADEFLLRLPVRTSVVQPSLVYGPGGASAALFELFASSPITMLPGGGGQRIQPVHIDDLVQALKALIESAQGESGRIAMVGPAAITLRDFYSILREAMGITRRPRFVPIPMPLMRVIARAGSRLPSGFLDNDTLDMLERGNTAPPDDIRNLLGRAPRAPQQFIPAAYARPTGIQARMRWLLPILRISIGLVWVVTGIVSLGLYPVESSYALLARTGTPEALMALFLYGAAALDIALGILTLLPRRSRWLWAGQAALVLAYTVIISWKLPEFWLHPYGPVLKNLPFLAGLWILYEMEERPWNT</sequence>
<reference evidence="3 4" key="1">
    <citation type="submission" date="2017-10" db="EMBL/GenBank/DDBJ databases">
        <title>Two draft genome sequences of Pusillimonas sp. strains isolated from a nitrate- and radionuclide-contaminated groundwater in Russia.</title>
        <authorList>
            <person name="Grouzdev D.S."/>
            <person name="Tourova T.P."/>
            <person name="Goeva M.A."/>
            <person name="Babich T.L."/>
            <person name="Sokolova D.S."/>
            <person name="Abdullin R."/>
            <person name="Poltaraus A.B."/>
            <person name="Toshchakov S.V."/>
            <person name="Nazina T.N."/>
        </authorList>
    </citation>
    <scope>NUCLEOTIDE SEQUENCE [LARGE SCALE GENOMIC DNA]</scope>
    <source>
        <strain evidence="3 4">JR1/69-3-13</strain>
    </source>
</reference>
<dbReference type="Pfam" id="PF13781">
    <property type="entry name" value="DoxX_3"/>
    <property type="match status" value="1"/>
</dbReference>
<evidence type="ECO:0000313" key="4">
    <source>
        <dbReference type="Proteomes" id="UP000234190"/>
    </source>
</evidence>
<keyword evidence="4" id="KW-1185">Reference proteome</keyword>
<feature type="transmembrane region" description="Helical" evidence="1">
    <location>
        <begin position="376"/>
        <end position="394"/>
    </location>
</feature>
<feature type="transmembrane region" description="Helical" evidence="1">
    <location>
        <begin position="400"/>
        <end position="421"/>
    </location>
</feature>
<feature type="domain" description="NAD-dependent epimerase/dehydratase" evidence="2">
    <location>
        <begin position="3"/>
        <end position="209"/>
    </location>
</feature>